<feature type="compositionally biased region" description="Basic and acidic residues" evidence="1">
    <location>
        <begin position="576"/>
        <end position="585"/>
    </location>
</feature>
<feature type="compositionally biased region" description="Polar residues" evidence="1">
    <location>
        <begin position="173"/>
        <end position="183"/>
    </location>
</feature>
<feature type="compositionally biased region" description="Low complexity" evidence="1">
    <location>
        <begin position="763"/>
        <end position="784"/>
    </location>
</feature>
<evidence type="ECO:0000313" key="2">
    <source>
        <dbReference type="EMBL" id="KAJ5389853.1"/>
    </source>
</evidence>
<feature type="region of interest" description="Disordered" evidence="1">
    <location>
        <begin position="236"/>
        <end position="421"/>
    </location>
</feature>
<evidence type="ECO:0000313" key="3">
    <source>
        <dbReference type="Proteomes" id="UP001147782"/>
    </source>
</evidence>
<feature type="compositionally biased region" description="Polar residues" evidence="1">
    <location>
        <begin position="1176"/>
        <end position="1217"/>
    </location>
</feature>
<evidence type="ECO:0000256" key="1">
    <source>
        <dbReference type="SAM" id="MobiDB-lite"/>
    </source>
</evidence>
<dbReference type="Proteomes" id="UP001147782">
    <property type="component" value="Unassembled WGS sequence"/>
</dbReference>
<feature type="compositionally biased region" description="Low complexity" evidence="1">
    <location>
        <begin position="802"/>
        <end position="817"/>
    </location>
</feature>
<accession>A0A9X0B6E5</accession>
<reference evidence="2" key="2">
    <citation type="journal article" date="2023" name="IMA Fungus">
        <title>Comparative genomic study of the Penicillium genus elucidates a diverse pangenome and 15 lateral gene transfer events.</title>
        <authorList>
            <person name="Petersen C."/>
            <person name="Sorensen T."/>
            <person name="Nielsen M.R."/>
            <person name="Sondergaard T.E."/>
            <person name="Sorensen J.L."/>
            <person name="Fitzpatrick D.A."/>
            <person name="Frisvad J.C."/>
            <person name="Nielsen K.L."/>
        </authorList>
    </citation>
    <scope>NUCLEOTIDE SEQUENCE</scope>
    <source>
        <strain evidence="2">IBT 29864</strain>
    </source>
</reference>
<feature type="compositionally biased region" description="Polar residues" evidence="1">
    <location>
        <begin position="1079"/>
        <end position="1094"/>
    </location>
</feature>
<feature type="compositionally biased region" description="Acidic residues" evidence="1">
    <location>
        <begin position="671"/>
        <end position="681"/>
    </location>
</feature>
<feature type="region of interest" description="Disordered" evidence="1">
    <location>
        <begin position="1075"/>
        <end position="1098"/>
    </location>
</feature>
<feature type="region of interest" description="Disordered" evidence="1">
    <location>
        <begin position="511"/>
        <end position="863"/>
    </location>
</feature>
<reference evidence="2" key="1">
    <citation type="submission" date="2022-11" db="EMBL/GenBank/DDBJ databases">
        <authorList>
            <person name="Petersen C."/>
        </authorList>
    </citation>
    <scope>NUCLEOTIDE SEQUENCE</scope>
    <source>
        <strain evidence="2">IBT 29864</strain>
    </source>
</reference>
<evidence type="ECO:0008006" key="4">
    <source>
        <dbReference type="Google" id="ProtNLM"/>
    </source>
</evidence>
<keyword evidence="3" id="KW-1185">Reference proteome</keyword>
<feature type="compositionally biased region" description="Polar residues" evidence="1">
    <location>
        <begin position="326"/>
        <end position="339"/>
    </location>
</feature>
<proteinExistence type="predicted"/>
<comment type="caution">
    <text evidence="2">The sequence shown here is derived from an EMBL/GenBank/DDBJ whole genome shotgun (WGS) entry which is preliminary data.</text>
</comment>
<protein>
    <recommendedName>
        <fullName evidence="4">Telomere replication protein EST3</fullName>
    </recommendedName>
</protein>
<dbReference type="OrthoDB" id="3538943at2759"/>
<feature type="compositionally biased region" description="Low complexity" evidence="1">
    <location>
        <begin position="242"/>
        <end position="254"/>
    </location>
</feature>
<feature type="compositionally biased region" description="Polar residues" evidence="1">
    <location>
        <begin position="825"/>
        <end position="840"/>
    </location>
</feature>
<gene>
    <name evidence="2" type="ORF">N7496_000921</name>
</gene>
<feature type="compositionally biased region" description="Polar residues" evidence="1">
    <location>
        <begin position="384"/>
        <end position="394"/>
    </location>
</feature>
<feature type="region of interest" description="Disordered" evidence="1">
    <location>
        <begin position="1176"/>
        <end position="1242"/>
    </location>
</feature>
<feature type="compositionally biased region" description="Acidic residues" evidence="1">
    <location>
        <begin position="1218"/>
        <end position="1239"/>
    </location>
</feature>
<dbReference type="GeneID" id="81433029"/>
<dbReference type="EMBL" id="JAPZBS010000001">
    <property type="protein sequence ID" value="KAJ5389853.1"/>
    <property type="molecule type" value="Genomic_DNA"/>
</dbReference>
<feature type="compositionally biased region" description="Polar residues" evidence="1">
    <location>
        <begin position="300"/>
        <end position="312"/>
    </location>
</feature>
<feature type="region of interest" description="Disordered" evidence="1">
    <location>
        <begin position="163"/>
        <end position="207"/>
    </location>
</feature>
<feature type="compositionally biased region" description="Polar residues" evidence="1">
    <location>
        <begin position="586"/>
        <end position="602"/>
    </location>
</feature>
<organism evidence="2 3">
    <name type="scientific">Penicillium cataractarum</name>
    <dbReference type="NCBI Taxonomy" id="2100454"/>
    <lineage>
        <taxon>Eukaryota</taxon>
        <taxon>Fungi</taxon>
        <taxon>Dikarya</taxon>
        <taxon>Ascomycota</taxon>
        <taxon>Pezizomycotina</taxon>
        <taxon>Eurotiomycetes</taxon>
        <taxon>Eurotiomycetidae</taxon>
        <taxon>Eurotiales</taxon>
        <taxon>Aspergillaceae</taxon>
        <taxon>Penicillium</taxon>
    </lineage>
</organism>
<name>A0A9X0B6E5_9EURO</name>
<feature type="compositionally biased region" description="Polar residues" evidence="1">
    <location>
        <begin position="255"/>
        <end position="265"/>
    </location>
</feature>
<sequence>MSLPAPWLATLVEQCLGSYADQGQSAHDGIEVEDNGTTLCFKRRDITSVAAIFEWDIGPSHDGARLIDADNQVLARFPHSLSDPSLLTPNTHSKETNPKKHRIQLLDFELVFTYSASTPDVWLNVSRFRINWEEGIIKGLTPKKILRRNLAVKVLLDKALQKAKSKGLASKPTEASNLPSQTPRPLDQHPPQSQGHPHHDTQSQQMFSQIPSRNYDVGQRALDTDRRLLYGANELLQHLDPSSRPSSRNSAGSSMQVQGQTTRATMTRGPLHVLADGEPSANGVRRSASPVDDRSGRADSISSQPRNSTVNTYEPLEVDTPLSEKVPNTQSVGQRTTSPLPNPDERADARLSSKVASRSPSRKRHRESVELQSDLALGDRDSPRSSQGANANSLSRKRQRVNETIQEKSPMVSPDQRVTEVSPLDRNKGVEQNLKTAIDPPRVIRNPWQGLAQIRACDVNIPKDQLELLDGDLCWIPPAPGKSQPCGHVPARLLKQWNNIAWLRHEINHGDARKTPIEEDPATPISSRQTSPSSEDESDEELCSQWSTSPLRGPQDLPPESSPIRQPMPLRRVATHKGDSEKETLDNSPRTTDSKGNSQSLGQIPGPPQKTLETSTADVPLPNELEKSRSGNPMISGEDIVKDPEPSGDGETYRSPACSSVDPLNSTTLISEEDEATDSENSESAAENSEDEDQSDDASDEESVMENSVPYALGESLPPTQSSQVEQELIGYTQPLSQVTRDHVQVAVTPSAVDNRPQGNLGNNPKNSSQPQFSSQSNKNSSQSRVPNTYPYLGSFEKSLSSDDPTTSSSLRSALDASRAEVAVPQTQTSGINSQSQDTYDPSPHEVVFESSEPSQQHLEVPSLNSNPSAELLMSSVDSTSSQRHDQTHEPMTQLSFNESISPPQMSSIRQFNSSAASPYESPIKSPPAIMEEVQQDPCEQDIQATLATQSAELVARRSGFIGDLQRSVEAQEVYKKFCNDYPGYTGDYGHFTELCSKLQAVRAQGLLLRSNLWDDFIIMHIQQYPSYLDSYTTQQSTQPQNYENYFMSNVSKSENRKRSLSGYTIEVVASQFARPEATPTQASTQVDPPLSQTSREEDMNTSLAASFVDRFSHFHAHSFEEPVRNGLPVFQSGLPALDGHATSSMDTGSSSILIKLEGSELDPNEALCTQIAPMSSFNDTSAPYNPQPGTTEGQPTDSQSITKSQNIANSQRINVQDEQDDVSMAEVEETDDEEELDADDTRHETASVELGDDTFISAAPQSHADEVAETQPECEDEDEGENWFVSLRHMRSRDKPVWSDDPKTPFKIWAEADQNVLSERRRRGGAKILLDENGVIRRPTRR</sequence>
<dbReference type="RefSeq" id="XP_056560581.1">
    <property type="nucleotide sequence ID" value="XM_056693852.1"/>
</dbReference>
<feature type="compositionally biased region" description="Polar residues" evidence="1">
    <location>
        <begin position="852"/>
        <end position="863"/>
    </location>
</feature>
<feature type="compositionally biased region" description="Acidic residues" evidence="1">
    <location>
        <begin position="688"/>
        <end position="704"/>
    </location>
</feature>